<dbReference type="Gene3D" id="2.30.290.10">
    <property type="entry name" value="BH3618-like"/>
    <property type="match status" value="1"/>
</dbReference>
<dbReference type="PANTHER" id="PTHR39190">
    <property type="entry name" value="FLAGELLAR ASSEMBLY FACTOR FLIW"/>
    <property type="match status" value="1"/>
</dbReference>
<keyword evidence="4" id="KW-0143">Chaperone</keyword>
<protein>
    <recommendedName>
        <fullName evidence="4">Flagellar assembly factor FliW</fullName>
    </recommendedName>
</protein>
<dbReference type="AlphaFoldDB" id="A0AA86TE30"/>
<keyword evidence="2 4" id="KW-1005">Bacterial flagellum biogenesis</keyword>
<comment type="subunit">
    <text evidence="4">Interacts with translational regulator CsrA and flagellin(s).</text>
</comment>
<dbReference type="HAMAP" id="MF_01185">
    <property type="entry name" value="FliW"/>
    <property type="match status" value="1"/>
</dbReference>
<dbReference type="Proteomes" id="UP001179121">
    <property type="component" value="Chromosome"/>
</dbReference>
<proteinExistence type="inferred from homology"/>
<evidence type="ECO:0000256" key="2">
    <source>
        <dbReference type="ARBA" id="ARBA00022795"/>
    </source>
</evidence>
<organism evidence="5 6">
    <name type="scientific">Nitrospira tepida</name>
    <dbReference type="NCBI Taxonomy" id="2973512"/>
    <lineage>
        <taxon>Bacteria</taxon>
        <taxon>Pseudomonadati</taxon>
        <taxon>Nitrospirota</taxon>
        <taxon>Nitrospiria</taxon>
        <taxon>Nitrospirales</taxon>
        <taxon>Nitrospiraceae</taxon>
        <taxon>Nitrospira</taxon>
    </lineage>
</organism>
<evidence type="ECO:0000256" key="1">
    <source>
        <dbReference type="ARBA" id="ARBA00022490"/>
    </source>
</evidence>
<accession>A0AA86TE30</accession>
<dbReference type="Pfam" id="PF02623">
    <property type="entry name" value="FliW"/>
    <property type="match status" value="1"/>
</dbReference>
<comment type="similarity">
    <text evidence="4">Belongs to the FliW family.</text>
</comment>
<evidence type="ECO:0000256" key="3">
    <source>
        <dbReference type="ARBA" id="ARBA00022845"/>
    </source>
</evidence>
<keyword evidence="1 4" id="KW-0963">Cytoplasm</keyword>
<dbReference type="InterPro" id="IPR024046">
    <property type="entry name" value="Flagellar_assmbl_FliW_dom_sf"/>
</dbReference>
<sequence length="162" mass="17736">MPIRVTTGRFGDIEVEERILLMMPDGIIGFPHATRYVILDHDRPAPFKWLQAVDDPELAFVIMDPGDLPCDYRILLQPQDLADLDLQAPSDAAVFVIVTVRGPDPGGITANLRGPVVVNERTRFAKQLILSDDLPTRFPVWAEPSTMPTEPGHACAPAGLSG</sequence>
<gene>
    <name evidence="4" type="primary">fliW</name>
    <name evidence="5" type="ORF">DNFV4_03419</name>
</gene>
<dbReference type="GO" id="GO:0006417">
    <property type="term" value="P:regulation of translation"/>
    <property type="evidence" value="ECO:0007669"/>
    <property type="project" value="UniProtKB-KW"/>
</dbReference>
<dbReference type="EMBL" id="OX365700">
    <property type="protein sequence ID" value="CAI4032989.1"/>
    <property type="molecule type" value="Genomic_DNA"/>
</dbReference>
<keyword evidence="5" id="KW-0282">Flagellum</keyword>
<keyword evidence="5" id="KW-0966">Cell projection</keyword>
<dbReference type="KEGG" id="nti:DNFV4_03419"/>
<comment type="function">
    <text evidence="4">Acts as an anti-CsrA protein, binds CsrA and prevents it from repressing translation of its target genes, one of which is flagellin. Binds to flagellin and participates in the assembly of the flagellum.</text>
</comment>
<reference evidence="5" key="1">
    <citation type="submission" date="2022-10" db="EMBL/GenBank/DDBJ databases">
        <authorList>
            <person name="Koch H."/>
        </authorList>
    </citation>
    <scope>NUCLEOTIDE SEQUENCE</scope>
    <source>
        <strain evidence="5">DNF</strain>
    </source>
</reference>
<evidence type="ECO:0000313" key="6">
    <source>
        <dbReference type="Proteomes" id="UP001179121"/>
    </source>
</evidence>
<evidence type="ECO:0000313" key="5">
    <source>
        <dbReference type="EMBL" id="CAI4032989.1"/>
    </source>
</evidence>
<dbReference type="RefSeq" id="WP_289269812.1">
    <property type="nucleotide sequence ID" value="NZ_OX365700.1"/>
</dbReference>
<dbReference type="SUPFAM" id="SSF141457">
    <property type="entry name" value="BH3618-like"/>
    <property type="match status" value="1"/>
</dbReference>
<evidence type="ECO:0000256" key="4">
    <source>
        <dbReference type="HAMAP-Rule" id="MF_01185"/>
    </source>
</evidence>
<dbReference type="GO" id="GO:0044780">
    <property type="term" value="P:bacterial-type flagellum assembly"/>
    <property type="evidence" value="ECO:0007669"/>
    <property type="project" value="UniProtKB-UniRule"/>
</dbReference>
<name>A0AA86TE30_9BACT</name>
<keyword evidence="5" id="KW-0969">Cilium</keyword>
<comment type="subcellular location">
    <subcellularLocation>
        <location evidence="4">Cytoplasm</location>
    </subcellularLocation>
</comment>
<dbReference type="PANTHER" id="PTHR39190:SF1">
    <property type="entry name" value="FLAGELLAR ASSEMBLY FACTOR FLIW"/>
    <property type="match status" value="1"/>
</dbReference>
<keyword evidence="6" id="KW-1185">Reference proteome</keyword>
<keyword evidence="3 4" id="KW-0810">Translation regulation</keyword>
<dbReference type="GO" id="GO:0005737">
    <property type="term" value="C:cytoplasm"/>
    <property type="evidence" value="ECO:0007669"/>
    <property type="project" value="UniProtKB-SubCell"/>
</dbReference>
<dbReference type="InterPro" id="IPR003775">
    <property type="entry name" value="Flagellar_assembly_factor_FliW"/>
</dbReference>